<comment type="caution">
    <text evidence="12">The sequence shown here is derived from an EMBL/GenBank/DDBJ whole genome shotgun (WGS) entry which is preliminary data.</text>
</comment>
<dbReference type="InterPro" id="IPR001708">
    <property type="entry name" value="YidC/ALB3/OXA1/COX18"/>
</dbReference>
<keyword evidence="6 10" id="KW-1133">Transmembrane helix</keyword>
<keyword evidence="5" id="KW-0653">Protein transport</keyword>
<dbReference type="STRING" id="1802200.A2812_00890"/>
<dbReference type="CDD" id="cd20070">
    <property type="entry name" value="5TM_YidC_Alb3"/>
    <property type="match status" value="1"/>
</dbReference>
<evidence type="ECO:0000313" key="12">
    <source>
        <dbReference type="EMBL" id="OGZ63023.1"/>
    </source>
</evidence>
<dbReference type="GO" id="GO:0005886">
    <property type="term" value="C:plasma membrane"/>
    <property type="evidence" value="ECO:0007669"/>
    <property type="project" value="UniProtKB-SubCell"/>
</dbReference>
<gene>
    <name evidence="12" type="ORF">A2812_00890</name>
</gene>
<dbReference type="PANTHER" id="PTHR12428:SF65">
    <property type="entry name" value="CYTOCHROME C OXIDASE ASSEMBLY PROTEIN COX18, MITOCHONDRIAL"/>
    <property type="match status" value="1"/>
</dbReference>
<dbReference type="EMBL" id="MHOM01000045">
    <property type="protein sequence ID" value="OGZ63023.1"/>
    <property type="molecule type" value="Genomic_DNA"/>
</dbReference>
<comment type="subcellular location">
    <subcellularLocation>
        <location evidence="1">Cell membrane</location>
        <topology evidence="1">Multi-pass membrane protein</topology>
    </subcellularLocation>
    <subcellularLocation>
        <location evidence="9">Membrane</location>
        <topology evidence="9">Multi-pass membrane protein</topology>
    </subcellularLocation>
</comment>
<feature type="transmembrane region" description="Helical" evidence="10">
    <location>
        <begin position="102"/>
        <end position="123"/>
    </location>
</feature>
<evidence type="ECO:0000256" key="6">
    <source>
        <dbReference type="ARBA" id="ARBA00022989"/>
    </source>
</evidence>
<comment type="similarity">
    <text evidence="9">Belongs to the OXA1/ALB3/YidC family.</text>
</comment>
<evidence type="ECO:0000256" key="7">
    <source>
        <dbReference type="ARBA" id="ARBA00023136"/>
    </source>
</evidence>
<evidence type="ECO:0000256" key="5">
    <source>
        <dbReference type="ARBA" id="ARBA00022927"/>
    </source>
</evidence>
<feature type="transmembrane region" description="Helical" evidence="10">
    <location>
        <begin position="7"/>
        <end position="27"/>
    </location>
</feature>
<name>A0A1G2HKQ1_9BACT</name>
<feature type="transmembrane region" description="Helical" evidence="10">
    <location>
        <begin position="198"/>
        <end position="219"/>
    </location>
</feature>
<dbReference type="GO" id="GO:0051205">
    <property type="term" value="P:protein insertion into membrane"/>
    <property type="evidence" value="ECO:0007669"/>
    <property type="project" value="TreeGrafter"/>
</dbReference>
<dbReference type="GO" id="GO:0032977">
    <property type="term" value="F:membrane insertase activity"/>
    <property type="evidence" value="ECO:0007669"/>
    <property type="project" value="InterPro"/>
</dbReference>
<accession>A0A1G2HKQ1</accession>
<feature type="transmembrane region" description="Helical" evidence="10">
    <location>
        <begin position="33"/>
        <end position="51"/>
    </location>
</feature>
<keyword evidence="4 9" id="KW-0812">Transmembrane</keyword>
<evidence type="ECO:0000256" key="9">
    <source>
        <dbReference type="RuleBase" id="RU003945"/>
    </source>
</evidence>
<dbReference type="InterPro" id="IPR047196">
    <property type="entry name" value="YidC_ALB_C"/>
</dbReference>
<dbReference type="Proteomes" id="UP000177190">
    <property type="component" value="Unassembled WGS sequence"/>
</dbReference>
<keyword evidence="8" id="KW-0143">Chaperone</keyword>
<sequence length="239" mass="27355">MFDFLINIFNILLYQPLFNFLVLLYNYVPGHDFGISIILLTLVIRFILYPLSVKAVKSQKNIQRVQPKIQEIQKKYKNDKEKQAKEILEIYKTEKINPLGGLLFPLIQLPILLALYSVFWHGLNPKELVNLYNFVSNPGQINAVFLGIIDLSKPNMIIAVLSGLAQYYQTKMLLPPKTSLKPGKGSDFSQMMQMQMTYFLPIFTVIILLSLPSALGLYWTASGIFSIVQQYFILKKPGT</sequence>
<evidence type="ECO:0000256" key="8">
    <source>
        <dbReference type="ARBA" id="ARBA00023186"/>
    </source>
</evidence>
<evidence type="ECO:0000259" key="11">
    <source>
        <dbReference type="Pfam" id="PF02096"/>
    </source>
</evidence>
<evidence type="ECO:0000256" key="10">
    <source>
        <dbReference type="SAM" id="Phobius"/>
    </source>
</evidence>
<protein>
    <recommendedName>
        <fullName evidence="11">Membrane insertase YidC/Oxa/ALB C-terminal domain-containing protein</fullName>
    </recommendedName>
</protein>
<dbReference type="NCBIfam" id="TIGR03592">
    <property type="entry name" value="yidC_oxa1_cterm"/>
    <property type="match status" value="1"/>
</dbReference>
<evidence type="ECO:0000256" key="2">
    <source>
        <dbReference type="ARBA" id="ARBA00022448"/>
    </source>
</evidence>
<dbReference type="GO" id="GO:0015031">
    <property type="term" value="P:protein transport"/>
    <property type="evidence" value="ECO:0007669"/>
    <property type="project" value="UniProtKB-KW"/>
</dbReference>
<feature type="transmembrane region" description="Helical" evidence="10">
    <location>
        <begin position="143"/>
        <end position="168"/>
    </location>
</feature>
<keyword evidence="3" id="KW-1003">Cell membrane</keyword>
<keyword evidence="7 10" id="KW-0472">Membrane</keyword>
<dbReference type="Pfam" id="PF02096">
    <property type="entry name" value="60KD_IMP"/>
    <property type="match status" value="1"/>
</dbReference>
<keyword evidence="2" id="KW-0813">Transport</keyword>
<evidence type="ECO:0000313" key="13">
    <source>
        <dbReference type="Proteomes" id="UP000177190"/>
    </source>
</evidence>
<evidence type="ECO:0000256" key="1">
    <source>
        <dbReference type="ARBA" id="ARBA00004651"/>
    </source>
</evidence>
<feature type="domain" description="Membrane insertase YidC/Oxa/ALB C-terminal" evidence="11">
    <location>
        <begin position="33"/>
        <end position="234"/>
    </location>
</feature>
<proteinExistence type="inferred from homology"/>
<evidence type="ECO:0000256" key="4">
    <source>
        <dbReference type="ARBA" id="ARBA00022692"/>
    </source>
</evidence>
<reference evidence="12 13" key="1">
    <citation type="journal article" date="2016" name="Nat. Commun.">
        <title>Thousands of microbial genomes shed light on interconnected biogeochemical processes in an aquifer system.</title>
        <authorList>
            <person name="Anantharaman K."/>
            <person name="Brown C.T."/>
            <person name="Hug L.A."/>
            <person name="Sharon I."/>
            <person name="Castelle C.J."/>
            <person name="Probst A.J."/>
            <person name="Thomas B.C."/>
            <person name="Singh A."/>
            <person name="Wilkins M.J."/>
            <person name="Karaoz U."/>
            <person name="Brodie E.L."/>
            <person name="Williams K.H."/>
            <person name="Hubbard S.S."/>
            <person name="Banfield J.F."/>
        </authorList>
    </citation>
    <scope>NUCLEOTIDE SEQUENCE [LARGE SCALE GENOMIC DNA]</scope>
</reference>
<dbReference type="AlphaFoldDB" id="A0A1G2HKQ1"/>
<organism evidence="12 13">
    <name type="scientific">Candidatus Staskawiczbacteria bacterium RIFCSPHIGHO2_01_FULL_36_16</name>
    <dbReference type="NCBI Taxonomy" id="1802200"/>
    <lineage>
        <taxon>Bacteria</taxon>
        <taxon>Candidatus Staskawicziibacteriota</taxon>
    </lineage>
</organism>
<evidence type="ECO:0000256" key="3">
    <source>
        <dbReference type="ARBA" id="ARBA00022475"/>
    </source>
</evidence>
<dbReference type="InterPro" id="IPR028055">
    <property type="entry name" value="YidC/Oxa/ALB_C"/>
</dbReference>
<dbReference type="PANTHER" id="PTHR12428">
    <property type="entry name" value="OXA1"/>
    <property type="match status" value="1"/>
</dbReference>